<dbReference type="GO" id="GO:0003700">
    <property type="term" value="F:DNA-binding transcription factor activity"/>
    <property type="evidence" value="ECO:0007669"/>
    <property type="project" value="TreeGrafter"/>
</dbReference>
<dbReference type="InterPro" id="IPR001647">
    <property type="entry name" value="HTH_TetR"/>
</dbReference>
<name>A0A3G8JT17_9ACTN</name>
<feature type="domain" description="HTH tetR-type" evidence="5">
    <location>
        <begin position="14"/>
        <end position="74"/>
    </location>
</feature>
<gene>
    <name evidence="6" type="primary">fadR_3</name>
    <name evidence="6" type="ORF">D7316_04691</name>
</gene>
<dbReference type="Proteomes" id="UP000271469">
    <property type="component" value="Chromosome"/>
</dbReference>
<feature type="DNA-binding region" description="H-T-H motif" evidence="4">
    <location>
        <begin position="37"/>
        <end position="56"/>
    </location>
</feature>
<keyword evidence="7" id="KW-1185">Reference proteome</keyword>
<evidence type="ECO:0000313" key="6">
    <source>
        <dbReference type="EMBL" id="AZG48078.1"/>
    </source>
</evidence>
<keyword evidence="3" id="KW-0804">Transcription</keyword>
<evidence type="ECO:0000313" key="7">
    <source>
        <dbReference type="Proteomes" id="UP000271469"/>
    </source>
</evidence>
<sequence>MRSEEGSGRTFADEARRRQIVACAIELIAEVGYPQASLAKIAERAEIAKSAVLYHFRGKDELVAAIVEAVFGASAGVMIPRIMAATTATDRLRAYIASNGEFLDTHRRGAIALYEISVGYRDSAGRRFDQVVQASVDESGVPPELALLDPLTIFVDGIRDGEFVTTAEPLMLKNIVRASLDGAVAELARDDTYDVLEHTSTLADLVISAIGATR</sequence>
<dbReference type="PRINTS" id="PR00455">
    <property type="entry name" value="HTHTETR"/>
</dbReference>
<dbReference type="InterPro" id="IPR050109">
    <property type="entry name" value="HTH-type_TetR-like_transc_reg"/>
</dbReference>
<dbReference type="PANTHER" id="PTHR30055">
    <property type="entry name" value="HTH-TYPE TRANSCRIPTIONAL REGULATOR RUTR"/>
    <property type="match status" value="1"/>
</dbReference>
<accession>A0A3G8JT17</accession>
<evidence type="ECO:0000259" key="5">
    <source>
        <dbReference type="PROSITE" id="PS50977"/>
    </source>
</evidence>
<dbReference type="Gene3D" id="1.10.10.60">
    <property type="entry name" value="Homeodomain-like"/>
    <property type="match status" value="1"/>
</dbReference>
<dbReference type="PROSITE" id="PS50977">
    <property type="entry name" value="HTH_TETR_2"/>
    <property type="match status" value="1"/>
</dbReference>
<dbReference type="AlphaFoldDB" id="A0A3G8JT17"/>
<evidence type="ECO:0000256" key="1">
    <source>
        <dbReference type="ARBA" id="ARBA00023015"/>
    </source>
</evidence>
<proteinExistence type="predicted"/>
<dbReference type="SUPFAM" id="SSF46689">
    <property type="entry name" value="Homeodomain-like"/>
    <property type="match status" value="1"/>
</dbReference>
<keyword evidence="1" id="KW-0805">Transcription regulation</keyword>
<evidence type="ECO:0000256" key="4">
    <source>
        <dbReference type="PROSITE-ProRule" id="PRU00335"/>
    </source>
</evidence>
<organism evidence="6 7">
    <name type="scientific">Gordonia insulae</name>
    <dbReference type="NCBI Taxonomy" id="2420509"/>
    <lineage>
        <taxon>Bacteria</taxon>
        <taxon>Bacillati</taxon>
        <taxon>Actinomycetota</taxon>
        <taxon>Actinomycetes</taxon>
        <taxon>Mycobacteriales</taxon>
        <taxon>Gordoniaceae</taxon>
        <taxon>Gordonia</taxon>
    </lineage>
</organism>
<dbReference type="PANTHER" id="PTHR30055:SF234">
    <property type="entry name" value="HTH-TYPE TRANSCRIPTIONAL REGULATOR BETI"/>
    <property type="match status" value="1"/>
</dbReference>
<evidence type="ECO:0000256" key="3">
    <source>
        <dbReference type="ARBA" id="ARBA00023163"/>
    </source>
</evidence>
<dbReference type="OrthoDB" id="9806334at2"/>
<protein>
    <submittedName>
        <fullName evidence="6">Fatty acid metabolism regulator protein</fullName>
    </submittedName>
</protein>
<keyword evidence="2 4" id="KW-0238">DNA-binding</keyword>
<dbReference type="GO" id="GO:0000976">
    <property type="term" value="F:transcription cis-regulatory region binding"/>
    <property type="evidence" value="ECO:0007669"/>
    <property type="project" value="TreeGrafter"/>
</dbReference>
<evidence type="ECO:0000256" key="2">
    <source>
        <dbReference type="ARBA" id="ARBA00023125"/>
    </source>
</evidence>
<dbReference type="Gene3D" id="1.10.357.10">
    <property type="entry name" value="Tetracycline Repressor, domain 2"/>
    <property type="match status" value="1"/>
</dbReference>
<dbReference type="EMBL" id="CP033972">
    <property type="protein sequence ID" value="AZG48078.1"/>
    <property type="molecule type" value="Genomic_DNA"/>
</dbReference>
<reference evidence="6 7" key="1">
    <citation type="submission" date="2018-11" db="EMBL/GenBank/DDBJ databases">
        <title>Gordonia insulae sp. nov., isolated from an island soil.</title>
        <authorList>
            <person name="Kim Y.S."/>
            <person name="Kim S.B."/>
        </authorList>
    </citation>
    <scope>NUCLEOTIDE SEQUENCE [LARGE SCALE GENOMIC DNA]</scope>
    <source>
        <strain evidence="6 7">MMS17-SY073</strain>
    </source>
</reference>
<dbReference type="KEGG" id="gom:D7316_04691"/>
<dbReference type="RefSeq" id="WP_124710346.1">
    <property type="nucleotide sequence ID" value="NZ_CP033972.1"/>
</dbReference>
<dbReference type="InterPro" id="IPR009057">
    <property type="entry name" value="Homeodomain-like_sf"/>
</dbReference>
<dbReference type="Pfam" id="PF00440">
    <property type="entry name" value="TetR_N"/>
    <property type="match status" value="1"/>
</dbReference>